<protein>
    <submittedName>
        <fullName evidence="3">AlNc14C142G7291 protein</fullName>
    </submittedName>
</protein>
<feature type="chain" id="PRO_5003263498" evidence="2">
    <location>
        <begin position="24"/>
        <end position="358"/>
    </location>
</feature>
<dbReference type="AlphaFoldDB" id="F0WLA3"/>
<accession>F0WLA3</accession>
<feature type="compositionally biased region" description="Basic and acidic residues" evidence="1">
    <location>
        <begin position="188"/>
        <end position="218"/>
    </location>
</feature>
<feature type="compositionally biased region" description="Polar residues" evidence="1">
    <location>
        <begin position="89"/>
        <end position="107"/>
    </location>
</feature>
<reference evidence="3" key="1">
    <citation type="journal article" date="2011" name="PLoS Biol.">
        <title>Gene gain and loss during evolution of obligate parasitism in the white rust pathogen of Arabidopsis thaliana.</title>
        <authorList>
            <person name="Kemen E."/>
            <person name="Gardiner A."/>
            <person name="Schultz-Larsen T."/>
            <person name="Kemen A.C."/>
            <person name="Balmuth A.L."/>
            <person name="Robert-Seilaniantz A."/>
            <person name="Bailey K."/>
            <person name="Holub E."/>
            <person name="Studholme D.J."/>
            <person name="Maclean D."/>
            <person name="Jones J.D."/>
        </authorList>
    </citation>
    <scope>NUCLEOTIDE SEQUENCE</scope>
</reference>
<dbReference type="HOGENOM" id="CLU_774802_0_0_1"/>
<evidence type="ECO:0000256" key="1">
    <source>
        <dbReference type="SAM" id="MobiDB-lite"/>
    </source>
</evidence>
<gene>
    <name evidence="3" type="primary">AlNc14C142G7291</name>
    <name evidence="3" type="ORF">ALNC14_082080</name>
</gene>
<evidence type="ECO:0000313" key="3">
    <source>
        <dbReference type="EMBL" id="CCA22065.1"/>
    </source>
</evidence>
<feature type="region of interest" description="Disordered" evidence="1">
    <location>
        <begin position="23"/>
        <end position="309"/>
    </location>
</feature>
<feature type="compositionally biased region" description="Low complexity" evidence="1">
    <location>
        <begin position="27"/>
        <end position="42"/>
    </location>
</feature>
<evidence type="ECO:0000256" key="2">
    <source>
        <dbReference type="SAM" id="SignalP"/>
    </source>
</evidence>
<feature type="signal peptide" evidence="2">
    <location>
        <begin position="1"/>
        <end position="23"/>
    </location>
</feature>
<sequence>MQLTNTIRLITIALAVAAQISNAQNGPKPSTQPQAPSTSPLQGMVAKPNGPPQPLNAGGPQPGANPPPQAGGFGSQPNAGSPAMKPIAQPTSAPQSKQQGLPTSAKPSDNENEKTNGNKSEENGKPSESKDDESNDESSGEKKAGETDKEDEEEHKEEVELKGEDEHKEEEGKEGREVKDEKDVQEEKDDKAEKRESEKNGEHHEAASTENAEVKPKSAPEAAHPPAVPAQPETDTNQDKTKAVVEVHPSSEPKKGDSEEMKMDGGLTVIDTESHHHLDDSKKVYIYKKREPEQEQETQHDEEDDEGMSPLMDFIKREVNPRMPHSGYQPTMMPRPNFARAMILREHEPSKLIFLRTH</sequence>
<feature type="compositionally biased region" description="Basic and acidic residues" evidence="1">
    <location>
        <begin position="156"/>
        <end position="182"/>
    </location>
</feature>
<feature type="compositionally biased region" description="Basic and acidic residues" evidence="1">
    <location>
        <begin position="108"/>
        <end position="129"/>
    </location>
</feature>
<reference evidence="3" key="2">
    <citation type="submission" date="2011-02" db="EMBL/GenBank/DDBJ databases">
        <authorList>
            <person name="MacLean D."/>
        </authorList>
    </citation>
    <scope>NUCLEOTIDE SEQUENCE</scope>
</reference>
<proteinExistence type="predicted"/>
<name>F0WLA3_9STRA</name>
<feature type="compositionally biased region" description="Basic and acidic residues" evidence="1">
    <location>
        <begin position="272"/>
        <end position="299"/>
    </location>
</feature>
<feature type="compositionally biased region" description="Basic and acidic residues" evidence="1">
    <location>
        <begin position="237"/>
        <end position="263"/>
    </location>
</feature>
<dbReference type="EMBL" id="FR824187">
    <property type="protein sequence ID" value="CCA22065.1"/>
    <property type="molecule type" value="Genomic_DNA"/>
</dbReference>
<organism evidence="3">
    <name type="scientific">Albugo laibachii Nc14</name>
    <dbReference type="NCBI Taxonomy" id="890382"/>
    <lineage>
        <taxon>Eukaryota</taxon>
        <taxon>Sar</taxon>
        <taxon>Stramenopiles</taxon>
        <taxon>Oomycota</taxon>
        <taxon>Peronosporomycetes</taxon>
        <taxon>Albuginales</taxon>
        <taxon>Albuginaceae</taxon>
        <taxon>Albugo</taxon>
    </lineage>
</organism>
<keyword evidence="2" id="KW-0732">Signal</keyword>